<dbReference type="EMBL" id="JAURUE010000001">
    <property type="protein sequence ID" value="MDP9607974.1"/>
    <property type="molecule type" value="Genomic_DNA"/>
</dbReference>
<reference evidence="3 4" key="1">
    <citation type="submission" date="2023-07" db="EMBL/GenBank/DDBJ databases">
        <title>Sequencing the genomes of 1000 actinobacteria strains.</title>
        <authorList>
            <person name="Klenk H.-P."/>
        </authorList>
    </citation>
    <scope>NUCLEOTIDE SEQUENCE [LARGE SCALE GENOMIC DNA]</scope>
    <source>
        <strain evidence="3 4">DSM 41600</strain>
    </source>
</reference>
<feature type="region of interest" description="Disordered" evidence="1">
    <location>
        <begin position="519"/>
        <end position="583"/>
    </location>
</feature>
<dbReference type="Proteomes" id="UP001234880">
    <property type="component" value="Unassembled WGS sequence"/>
</dbReference>
<comment type="caution">
    <text evidence="3">The sequence shown here is derived from an EMBL/GenBank/DDBJ whole genome shotgun (WGS) entry which is preliminary data.</text>
</comment>
<proteinExistence type="predicted"/>
<evidence type="ECO:0000256" key="1">
    <source>
        <dbReference type="SAM" id="MobiDB-lite"/>
    </source>
</evidence>
<evidence type="ECO:0000313" key="3">
    <source>
        <dbReference type="EMBL" id="MDP9607974.1"/>
    </source>
</evidence>
<name>A0ABT9KHT8_9ACTN</name>
<keyword evidence="4" id="KW-1185">Reference proteome</keyword>
<organism evidence="3 4">
    <name type="scientific">Streptomyces demainii</name>
    <dbReference type="NCBI Taxonomy" id="588122"/>
    <lineage>
        <taxon>Bacteria</taxon>
        <taxon>Bacillati</taxon>
        <taxon>Actinomycetota</taxon>
        <taxon>Actinomycetes</taxon>
        <taxon>Kitasatosporales</taxon>
        <taxon>Streptomycetaceae</taxon>
        <taxon>Streptomyces</taxon>
    </lineage>
</organism>
<protein>
    <recommendedName>
        <fullName evidence="2">MobA/VirD2-like nuclease domain-containing protein</fullName>
    </recommendedName>
</protein>
<gene>
    <name evidence="3" type="ORF">JOF35_000251</name>
</gene>
<dbReference type="RefSeq" id="WP_307109938.1">
    <property type="nucleotide sequence ID" value="NZ_JAURUE010000001.1"/>
</dbReference>
<feature type="domain" description="MobA/VirD2-like nuclease" evidence="2">
    <location>
        <begin position="66"/>
        <end position="167"/>
    </location>
</feature>
<dbReference type="Pfam" id="PF03432">
    <property type="entry name" value="Relaxase"/>
    <property type="match status" value="1"/>
</dbReference>
<feature type="region of interest" description="Disordered" evidence="1">
    <location>
        <begin position="178"/>
        <end position="199"/>
    </location>
</feature>
<sequence length="583" mass="64213">MIAKISGGKDTAGLIRYLFDTKRAKDHTDPHLVASWDGFAPDPGRSEDADATKRLLMADLDLHVKQARRLGRAPEKHVWHCSIRAAPEDRILSDEEWADIARRVVAATGIAPDGDPDGCRWVAVRHAPDHIHIAATKVRADLRTARHWNDYLTADRELAAIEKEYGLFQIVRGDRTAAKRPTRAEQEKARRAGQDKTAPERLRSTVRTAVAAASSMEEFVDLLRHVDGVLVEIVYFPSGDVRGYKVALEDDAGGPIWYSGSKLAPDLSFPKIQARLENIDPQPADQPGRRRTNAWHQATAATERIPHRLDQDGDEASQAHLAAFGEALDALPLLAPQVLRPQLQEAAATFERATRSRIQAEHHHARALRGAVRAMLRESAPRDGATLSMFLDAALLVAIAAARWHQLRHHDQQVAAAHQTLLHLQAAYEHAAAAPLAALAQHRPPQQAVDRHVRHLRQAVPDHAEQIIEDPAFDALAAILAEAEAAGHDPERLLQQAADQRALDDADSPARVLTWRVQRLSARPAPSPRARAAQARSAAARHTGAPVPRTAAAPAPQHSAQARPRFPVRPDDRIAAEVRLRRR</sequence>
<evidence type="ECO:0000259" key="2">
    <source>
        <dbReference type="Pfam" id="PF03432"/>
    </source>
</evidence>
<feature type="compositionally biased region" description="Basic and acidic residues" evidence="1">
    <location>
        <begin position="568"/>
        <end position="583"/>
    </location>
</feature>
<feature type="compositionally biased region" description="Low complexity" evidence="1">
    <location>
        <begin position="521"/>
        <end position="565"/>
    </location>
</feature>
<dbReference type="InterPro" id="IPR005094">
    <property type="entry name" value="Endonuclease_MobA/VirD2"/>
</dbReference>
<accession>A0ABT9KHT8</accession>
<evidence type="ECO:0000313" key="4">
    <source>
        <dbReference type="Proteomes" id="UP001234880"/>
    </source>
</evidence>